<name>A0A1G4UPH3_9HYPH</name>
<organism evidence="1 2">
    <name type="scientific">Ancylobacter rudongensis</name>
    <dbReference type="NCBI Taxonomy" id="177413"/>
    <lineage>
        <taxon>Bacteria</taxon>
        <taxon>Pseudomonadati</taxon>
        <taxon>Pseudomonadota</taxon>
        <taxon>Alphaproteobacteria</taxon>
        <taxon>Hyphomicrobiales</taxon>
        <taxon>Xanthobacteraceae</taxon>
        <taxon>Ancylobacter</taxon>
    </lineage>
</organism>
<protein>
    <submittedName>
        <fullName evidence="1">Uncharacterized protein</fullName>
    </submittedName>
</protein>
<keyword evidence="2" id="KW-1185">Reference proteome</keyword>
<sequence>MNVAKEIIKRAFDQGLIVLVDDGDGSKIAYGSLGEAWAAIEAVEEADVFVRMPGAENAEEWMKVIPHGVAEDETVCNCTADGWIDALHHDLIF</sequence>
<accession>A0A1G4UPH3</accession>
<reference evidence="2" key="1">
    <citation type="submission" date="2016-10" db="EMBL/GenBank/DDBJ databases">
        <authorList>
            <person name="Varghese N."/>
            <person name="Submissions S."/>
        </authorList>
    </citation>
    <scope>NUCLEOTIDE SEQUENCE [LARGE SCALE GENOMIC DNA]</scope>
    <source>
        <strain evidence="2">CGMCC 1.1761</strain>
    </source>
</reference>
<dbReference type="Proteomes" id="UP000198889">
    <property type="component" value="Unassembled WGS sequence"/>
</dbReference>
<dbReference type="RefSeq" id="WP_091444049.1">
    <property type="nucleotide sequence ID" value="NZ_FMTP01000010.1"/>
</dbReference>
<gene>
    <name evidence="1" type="ORF">SAMN05660859_0035</name>
</gene>
<proteinExistence type="predicted"/>
<evidence type="ECO:0000313" key="2">
    <source>
        <dbReference type="Proteomes" id="UP000198889"/>
    </source>
</evidence>
<evidence type="ECO:0000313" key="1">
    <source>
        <dbReference type="EMBL" id="SCW95467.1"/>
    </source>
</evidence>
<dbReference type="EMBL" id="FMTP01000010">
    <property type="protein sequence ID" value="SCW95467.1"/>
    <property type="molecule type" value="Genomic_DNA"/>
</dbReference>
<dbReference type="STRING" id="177413.SAMN05660859_0035"/>
<dbReference type="AlphaFoldDB" id="A0A1G4UPH3"/>